<comment type="caution">
    <text evidence="7">The sequence shown here is derived from an EMBL/GenBank/DDBJ whole genome shotgun (WGS) entry which is preliminary data.</text>
</comment>
<keyword evidence="3" id="KW-0479">Metal-binding</keyword>
<dbReference type="InterPro" id="IPR035938">
    <property type="entry name" value="Hemerythrin-like_sf"/>
</dbReference>
<dbReference type="NCBIfam" id="TIGR02481">
    <property type="entry name" value="hemeryth_dom"/>
    <property type="match status" value="1"/>
</dbReference>
<dbReference type="AlphaFoldDB" id="A0A7Y0Q731"/>
<evidence type="ECO:0000256" key="3">
    <source>
        <dbReference type="ARBA" id="ARBA00022723"/>
    </source>
</evidence>
<dbReference type="CDD" id="cd12107">
    <property type="entry name" value="Hemerythrin"/>
    <property type="match status" value="1"/>
</dbReference>
<gene>
    <name evidence="7" type="ORF">HII17_03510</name>
</gene>
<keyword evidence="5" id="KW-0472">Membrane</keyword>
<accession>A0A7Y0Q731</accession>
<organism evidence="7 8">
    <name type="scientific">Thalassotalea algicola</name>
    <dbReference type="NCBI Taxonomy" id="2716224"/>
    <lineage>
        <taxon>Bacteria</taxon>
        <taxon>Pseudomonadati</taxon>
        <taxon>Pseudomonadota</taxon>
        <taxon>Gammaproteobacteria</taxon>
        <taxon>Alteromonadales</taxon>
        <taxon>Colwelliaceae</taxon>
        <taxon>Thalassotalea</taxon>
    </lineage>
</organism>
<sequence length="188" mass="21971">MTKQYRALIYAAIIGLLTVIIFLGFLMGLDNKLSWLLVIVLVAIPYLYSYNKSNKVVRWKDSYSVGIESLDADHRKLLSLLNQFNTAYEYYMGESFERQSLKELIDYTHYHFEREEKMMEEAGYEDIEAHKKQHQAMIAEINVLDAKYAEHGHEAFAEISKYLTNWLLNHINGTDKQYSEVMIAKGLK</sequence>
<feature type="domain" description="Hemerythrin-like" evidence="6">
    <location>
        <begin position="66"/>
        <end position="178"/>
    </location>
</feature>
<dbReference type="PANTHER" id="PTHR37164">
    <property type="entry name" value="BACTERIOHEMERYTHRIN"/>
    <property type="match status" value="1"/>
</dbReference>
<reference evidence="7 8" key="1">
    <citation type="submission" date="2020-04" db="EMBL/GenBank/DDBJ databases">
        <title>Thalassotalea sp. M1531, isolated from the surface of marine red alga.</title>
        <authorList>
            <person name="Pang L."/>
            <person name="Lu D.-C."/>
        </authorList>
    </citation>
    <scope>NUCLEOTIDE SEQUENCE [LARGE SCALE GENOMIC DNA]</scope>
    <source>
        <strain evidence="7 8">M1531</strain>
    </source>
</reference>
<keyword evidence="2" id="KW-0813">Transport</keyword>
<evidence type="ECO:0000259" key="6">
    <source>
        <dbReference type="Pfam" id="PF01814"/>
    </source>
</evidence>
<protein>
    <submittedName>
        <fullName evidence="7">Bacteriohemerythrin</fullName>
    </submittedName>
</protein>
<feature type="transmembrane region" description="Helical" evidence="5">
    <location>
        <begin position="33"/>
        <end position="50"/>
    </location>
</feature>
<evidence type="ECO:0000256" key="2">
    <source>
        <dbReference type="ARBA" id="ARBA00022621"/>
    </source>
</evidence>
<evidence type="ECO:0000256" key="4">
    <source>
        <dbReference type="ARBA" id="ARBA00023004"/>
    </source>
</evidence>
<dbReference type="PROSITE" id="PS00550">
    <property type="entry name" value="HEMERYTHRINS"/>
    <property type="match status" value="1"/>
</dbReference>
<name>A0A7Y0Q731_9GAMM</name>
<dbReference type="PANTHER" id="PTHR37164:SF1">
    <property type="entry name" value="BACTERIOHEMERYTHRIN"/>
    <property type="match status" value="1"/>
</dbReference>
<dbReference type="EMBL" id="JABBXH010000001">
    <property type="protein sequence ID" value="NMP30620.1"/>
    <property type="molecule type" value="Genomic_DNA"/>
</dbReference>
<dbReference type="Pfam" id="PF01814">
    <property type="entry name" value="Hemerythrin"/>
    <property type="match status" value="1"/>
</dbReference>
<dbReference type="SUPFAM" id="SSF47188">
    <property type="entry name" value="Hemerythrin-like"/>
    <property type="match status" value="1"/>
</dbReference>
<dbReference type="InterPro" id="IPR050669">
    <property type="entry name" value="Hemerythrin"/>
</dbReference>
<comment type="similarity">
    <text evidence="1">Belongs to the hemerythrin family.</text>
</comment>
<feature type="transmembrane region" description="Helical" evidence="5">
    <location>
        <begin position="7"/>
        <end position="27"/>
    </location>
</feature>
<evidence type="ECO:0000313" key="7">
    <source>
        <dbReference type="EMBL" id="NMP30620.1"/>
    </source>
</evidence>
<dbReference type="RefSeq" id="WP_169073909.1">
    <property type="nucleotide sequence ID" value="NZ_JABBXH010000001.1"/>
</dbReference>
<dbReference type="NCBIfam" id="NF033749">
    <property type="entry name" value="bact_hemeryth"/>
    <property type="match status" value="1"/>
</dbReference>
<dbReference type="GO" id="GO:0046872">
    <property type="term" value="F:metal ion binding"/>
    <property type="evidence" value="ECO:0007669"/>
    <property type="project" value="UniProtKB-KW"/>
</dbReference>
<keyword evidence="8" id="KW-1185">Reference proteome</keyword>
<evidence type="ECO:0000313" key="8">
    <source>
        <dbReference type="Proteomes" id="UP000568664"/>
    </source>
</evidence>
<keyword evidence="5" id="KW-0812">Transmembrane</keyword>
<evidence type="ECO:0000256" key="5">
    <source>
        <dbReference type="SAM" id="Phobius"/>
    </source>
</evidence>
<keyword evidence="4" id="KW-0408">Iron</keyword>
<dbReference type="Gene3D" id="1.20.120.50">
    <property type="entry name" value="Hemerythrin-like"/>
    <property type="match status" value="1"/>
</dbReference>
<keyword evidence="2" id="KW-0561">Oxygen transport</keyword>
<dbReference type="InterPro" id="IPR016131">
    <property type="entry name" value="Haemerythrin_Fe_BS"/>
</dbReference>
<proteinExistence type="inferred from homology"/>
<keyword evidence="5" id="KW-1133">Transmembrane helix</keyword>
<evidence type="ECO:0000256" key="1">
    <source>
        <dbReference type="ARBA" id="ARBA00010587"/>
    </source>
</evidence>
<dbReference type="GO" id="GO:0005344">
    <property type="term" value="F:oxygen carrier activity"/>
    <property type="evidence" value="ECO:0007669"/>
    <property type="project" value="UniProtKB-KW"/>
</dbReference>
<dbReference type="Proteomes" id="UP000568664">
    <property type="component" value="Unassembled WGS sequence"/>
</dbReference>
<dbReference type="InterPro" id="IPR012827">
    <property type="entry name" value="Hemerythrin_metal-bd"/>
</dbReference>
<dbReference type="InterPro" id="IPR012312">
    <property type="entry name" value="Hemerythrin-like"/>
</dbReference>